<keyword evidence="1" id="KW-0175">Coiled coil</keyword>
<feature type="coiled-coil region" evidence="1">
    <location>
        <begin position="280"/>
        <end position="307"/>
    </location>
</feature>
<proteinExistence type="predicted"/>
<dbReference type="Proteomes" id="UP000203302">
    <property type="component" value="Segment"/>
</dbReference>
<dbReference type="RefSeq" id="YP_009293036.1">
    <property type="nucleotide sequence ID" value="NC_031127.1"/>
</dbReference>
<dbReference type="EMBL" id="KX397368">
    <property type="protein sequence ID" value="ANZ49150.1"/>
    <property type="molecule type" value="Genomic_DNA"/>
</dbReference>
<accession>A0A1B2ICY6</accession>
<name>A0A1B2ICY6_9CAUD</name>
<evidence type="ECO:0000313" key="2">
    <source>
        <dbReference type="EMBL" id="ANZ49150.1"/>
    </source>
</evidence>
<gene>
    <name evidence="2" type="ORF">HUXLEY_68</name>
</gene>
<dbReference type="OrthoDB" id="6075at10239"/>
<evidence type="ECO:0000313" key="3">
    <source>
        <dbReference type="Proteomes" id="UP000203302"/>
    </source>
</evidence>
<dbReference type="KEGG" id="vg:29069190"/>
<organism evidence="2 3">
    <name type="scientific">Erwinia phage vB_EamM_Huxley</name>
    <dbReference type="NCBI Taxonomy" id="1883373"/>
    <lineage>
        <taxon>Viruses</taxon>
        <taxon>Duplodnaviria</taxon>
        <taxon>Heunggongvirae</taxon>
        <taxon>Uroviricota</taxon>
        <taxon>Caudoviricetes</taxon>
        <taxon>Chimalliviridae</taxon>
        <taxon>Machinavirus</taxon>
        <taxon>Machinavirus machina</taxon>
    </lineage>
</organism>
<dbReference type="GeneID" id="29069190"/>
<sequence length="311" mass="34845">MPIPNMLSVLLPSFEATNLKNTLNANCDAISESLLPQFENLRDLVGTEQGKPFISKPVQTLSEELVKMLRSSGLEVKGLRDPSALEYIVAAMRNTLELRPFIEQCINRDIGKQVVTASLTFNKSTLLQLLDLINFFVLYSGTLVNYITAEELGAVKDSNIAVKGIGPNDLQYLHVRMVTYGIACRVLATPQSKLKADYAEIPEAVFDEDTYNDLVKSFGSKATDPLGLSAVPFPLTIIYRINLSWNEWQMDNYDEVCEAAKAAEYRILLFKKQQAEGKGDAALEILIEKHEKRLDSLKRKRERLAKKNGLE</sequence>
<protein>
    <submittedName>
        <fullName evidence="2">Putative virion structural protein</fullName>
    </submittedName>
</protein>
<reference evidence="3" key="1">
    <citation type="submission" date="2016-06" db="EMBL/GenBank/DDBJ databases">
        <authorList>
            <person name="Berg J.A."/>
            <person name="Grossarth S.E."/>
            <person name="Jarvis T.M."/>
            <person name="Merrill B.D."/>
            <person name="Breakwell D.P."/>
            <person name="Hope S."/>
            <person name="Grose J.H."/>
        </authorList>
    </citation>
    <scope>NUCLEOTIDE SEQUENCE [LARGE SCALE GENOMIC DNA]</scope>
</reference>
<evidence type="ECO:0000256" key="1">
    <source>
        <dbReference type="SAM" id="Coils"/>
    </source>
</evidence>